<dbReference type="GO" id="GO:0043565">
    <property type="term" value="F:sequence-specific DNA binding"/>
    <property type="evidence" value="ECO:0007669"/>
    <property type="project" value="InterPro"/>
</dbReference>
<dbReference type="SUPFAM" id="SSF48295">
    <property type="entry name" value="TrpR-like"/>
    <property type="match status" value="1"/>
</dbReference>
<dbReference type="Pfam" id="PF01527">
    <property type="entry name" value="HTH_Tnp_1"/>
    <property type="match status" value="1"/>
</dbReference>
<dbReference type="InterPro" id="IPR010921">
    <property type="entry name" value="Trp_repressor/repl_initiator"/>
</dbReference>
<dbReference type="GO" id="GO:0004803">
    <property type="term" value="F:transposase activity"/>
    <property type="evidence" value="ECO:0007669"/>
    <property type="project" value="InterPro"/>
</dbReference>
<gene>
    <name evidence="1" type="ORF">AVDCRST_MAG04-3489</name>
</gene>
<evidence type="ECO:0008006" key="2">
    <source>
        <dbReference type="Google" id="ProtNLM"/>
    </source>
</evidence>
<protein>
    <recommendedName>
        <fullName evidence="2">Transposase</fullName>
    </recommendedName>
</protein>
<dbReference type="GO" id="GO:0006313">
    <property type="term" value="P:DNA transposition"/>
    <property type="evidence" value="ECO:0007669"/>
    <property type="project" value="InterPro"/>
</dbReference>
<accession>A0A6J4JIZ7</accession>
<dbReference type="PANTHER" id="PTHR37936">
    <property type="entry name" value="TRANSPOSASE INSC FOR INSERTION ELEMENT IS2A-RELATED"/>
    <property type="match status" value="1"/>
</dbReference>
<dbReference type="InterPro" id="IPR002514">
    <property type="entry name" value="Transposase_8"/>
</dbReference>
<name>A0A6J4JIZ7_9PROT</name>
<evidence type="ECO:0000313" key="1">
    <source>
        <dbReference type="EMBL" id="CAA9278151.1"/>
    </source>
</evidence>
<dbReference type="NCBIfam" id="NF047595">
    <property type="entry name" value="IS66_ISRel24_TnpA"/>
    <property type="match status" value="1"/>
</dbReference>
<dbReference type="EMBL" id="CADCTL010000258">
    <property type="protein sequence ID" value="CAA9278151.1"/>
    <property type="molecule type" value="Genomic_DNA"/>
</dbReference>
<dbReference type="PANTHER" id="PTHR37936:SF3">
    <property type="entry name" value="TRANSPOSASE INSC FOR INSERTION ELEMENT IS2A-RELATED"/>
    <property type="match status" value="1"/>
</dbReference>
<proteinExistence type="predicted"/>
<organism evidence="1">
    <name type="scientific">uncultured Acetobacteraceae bacterium</name>
    <dbReference type="NCBI Taxonomy" id="169975"/>
    <lineage>
        <taxon>Bacteria</taxon>
        <taxon>Pseudomonadati</taxon>
        <taxon>Pseudomonadota</taxon>
        <taxon>Alphaproteobacteria</taxon>
        <taxon>Acetobacterales</taxon>
        <taxon>Acetobacteraceae</taxon>
        <taxon>environmental samples</taxon>
    </lineage>
</organism>
<sequence>MADFSDDAKGGGYRRVEVLTGPGRRRKWSDDAKARIVAETLQLGAVVAEVARRWQVCPQQVFTWRREMRSGAAAPLGFVPIVAEPPAVVPERSATPSVEVQLAGAVLRIPPGTDGELLTTVLRAIRASAT</sequence>
<dbReference type="AlphaFoldDB" id="A0A6J4JIZ7"/>
<reference evidence="1" key="1">
    <citation type="submission" date="2020-02" db="EMBL/GenBank/DDBJ databases">
        <authorList>
            <person name="Meier V. D."/>
        </authorList>
    </citation>
    <scope>NUCLEOTIDE SEQUENCE</scope>
    <source>
        <strain evidence="1">AVDCRST_MAG04</strain>
    </source>
</reference>